<dbReference type="AlphaFoldDB" id="A0A9P4IBX5"/>
<comment type="caution">
    <text evidence="1">The sequence shown here is derived from an EMBL/GenBank/DDBJ whole genome shotgun (WGS) entry which is preliminary data.</text>
</comment>
<evidence type="ECO:0000313" key="1">
    <source>
        <dbReference type="EMBL" id="KAF2095732.1"/>
    </source>
</evidence>
<proteinExistence type="predicted"/>
<keyword evidence="2" id="KW-1185">Reference proteome</keyword>
<gene>
    <name evidence="1" type="ORF">NA57DRAFT_79442</name>
</gene>
<dbReference type="EMBL" id="ML978131">
    <property type="protein sequence ID" value="KAF2095732.1"/>
    <property type="molecule type" value="Genomic_DNA"/>
</dbReference>
<evidence type="ECO:0000313" key="2">
    <source>
        <dbReference type="Proteomes" id="UP000799772"/>
    </source>
</evidence>
<name>A0A9P4IBX5_9PEZI</name>
<dbReference type="Proteomes" id="UP000799772">
    <property type="component" value="Unassembled WGS sequence"/>
</dbReference>
<accession>A0A9P4IBX5</accession>
<protein>
    <submittedName>
        <fullName evidence="1">Uncharacterized protein</fullName>
    </submittedName>
</protein>
<sequence length="220" mass="25205">MAIIIKKTTSNTASATNLRGVAKWRAERWRNFEIMHLYEAEIERTNQSTAKLTAPGCERLELVCAIPVNQQTEAELVRPERRRAKSHEALPKKASLLGLPTELRQEILRLALPSLPLPAHTVSDTKTTLYYLPLISYIRFRAFEDNIMAVIKTIRADMIKVMELQCKAHEGLSEQLAHFREEYHAKMFMMSLRGDASNERLLKIVEKEYASSQRKLDGVV</sequence>
<reference evidence="1" key="1">
    <citation type="journal article" date="2020" name="Stud. Mycol.">
        <title>101 Dothideomycetes genomes: a test case for predicting lifestyles and emergence of pathogens.</title>
        <authorList>
            <person name="Haridas S."/>
            <person name="Albert R."/>
            <person name="Binder M."/>
            <person name="Bloem J."/>
            <person name="Labutti K."/>
            <person name="Salamov A."/>
            <person name="Andreopoulos B."/>
            <person name="Baker S."/>
            <person name="Barry K."/>
            <person name="Bills G."/>
            <person name="Bluhm B."/>
            <person name="Cannon C."/>
            <person name="Castanera R."/>
            <person name="Culley D."/>
            <person name="Daum C."/>
            <person name="Ezra D."/>
            <person name="Gonzalez J."/>
            <person name="Henrissat B."/>
            <person name="Kuo A."/>
            <person name="Liang C."/>
            <person name="Lipzen A."/>
            <person name="Lutzoni F."/>
            <person name="Magnuson J."/>
            <person name="Mondo S."/>
            <person name="Nolan M."/>
            <person name="Ohm R."/>
            <person name="Pangilinan J."/>
            <person name="Park H.-J."/>
            <person name="Ramirez L."/>
            <person name="Alfaro M."/>
            <person name="Sun H."/>
            <person name="Tritt A."/>
            <person name="Yoshinaga Y."/>
            <person name="Zwiers L.-H."/>
            <person name="Turgeon B."/>
            <person name="Goodwin S."/>
            <person name="Spatafora J."/>
            <person name="Crous P."/>
            <person name="Grigoriev I."/>
        </authorList>
    </citation>
    <scope>NUCLEOTIDE SEQUENCE</scope>
    <source>
        <strain evidence="1">CBS 133067</strain>
    </source>
</reference>
<organism evidence="1 2">
    <name type="scientific">Rhizodiscina lignyota</name>
    <dbReference type="NCBI Taxonomy" id="1504668"/>
    <lineage>
        <taxon>Eukaryota</taxon>
        <taxon>Fungi</taxon>
        <taxon>Dikarya</taxon>
        <taxon>Ascomycota</taxon>
        <taxon>Pezizomycotina</taxon>
        <taxon>Dothideomycetes</taxon>
        <taxon>Pleosporomycetidae</taxon>
        <taxon>Aulographales</taxon>
        <taxon>Rhizodiscinaceae</taxon>
        <taxon>Rhizodiscina</taxon>
    </lineage>
</organism>